<feature type="compositionally biased region" description="Polar residues" evidence="3">
    <location>
        <begin position="251"/>
        <end position="264"/>
    </location>
</feature>
<dbReference type="OrthoDB" id="48651at2759"/>
<feature type="region of interest" description="Disordered" evidence="3">
    <location>
        <begin position="1"/>
        <end position="99"/>
    </location>
</feature>
<proteinExistence type="predicted"/>
<dbReference type="InterPro" id="IPR035979">
    <property type="entry name" value="RBD_domain_sf"/>
</dbReference>
<sequence length="335" mass="38109">MSGKKKAQKQKMSLSDFLADESSGSWADEMSDLPSAPSVVREDGGAFGGNGGRFDRGDDLPRNPARSNGHRYGDREDRHEGGGGFRGRERSFPPRDPVALPSEPPFTAHIGNLSFDVNDDDVADFFSEMKIVHIRIMRDFRNNDRSKGYGYIEFQDLQSLKSALELNGEPLQNRSIRINLADPPKERTERPERHERHERHERQDRTNVGTWRRESPVVLPGRERQDRPERHGGFRDRYERPERTFNDQRGSDTSWSGGAFSNNNSRRRDFPPPAAERPRLHLLPRTVGGTKTNTTTKPSSTKSNPFGQAKPVDTNKALERVETKIQHLKVDDDKN</sequence>
<dbReference type="STRING" id="90262.A0A1X2I4Q3"/>
<evidence type="ECO:0000313" key="6">
    <source>
        <dbReference type="Proteomes" id="UP000193560"/>
    </source>
</evidence>
<dbReference type="AlphaFoldDB" id="A0A1X2I4Q3"/>
<feature type="compositionally biased region" description="Basic and acidic residues" evidence="3">
    <location>
        <begin position="183"/>
        <end position="250"/>
    </location>
</feature>
<evidence type="ECO:0000256" key="3">
    <source>
        <dbReference type="SAM" id="MobiDB-lite"/>
    </source>
</evidence>
<organism evidence="5 6">
    <name type="scientific">Absidia repens</name>
    <dbReference type="NCBI Taxonomy" id="90262"/>
    <lineage>
        <taxon>Eukaryota</taxon>
        <taxon>Fungi</taxon>
        <taxon>Fungi incertae sedis</taxon>
        <taxon>Mucoromycota</taxon>
        <taxon>Mucoromycotina</taxon>
        <taxon>Mucoromycetes</taxon>
        <taxon>Mucorales</taxon>
        <taxon>Cunninghamellaceae</taxon>
        <taxon>Absidia</taxon>
    </lineage>
</organism>
<evidence type="ECO:0000259" key="4">
    <source>
        <dbReference type="PROSITE" id="PS50102"/>
    </source>
</evidence>
<feature type="compositionally biased region" description="Basic and acidic residues" evidence="3">
    <location>
        <begin position="71"/>
        <end position="93"/>
    </location>
</feature>
<dbReference type="PANTHER" id="PTHR23236:SF11">
    <property type="entry name" value="EUKARYOTIC TRANSLATION INITIATION FACTOR 4H"/>
    <property type="match status" value="1"/>
</dbReference>
<dbReference type="Proteomes" id="UP000193560">
    <property type="component" value="Unassembled WGS sequence"/>
</dbReference>
<dbReference type="InterPro" id="IPR000504">
    <property type="entry name" value="RRM_dom"/>
</dbReference>
<evidence type="ECO:0000313" key="5">
    <source>
        <dbReference type="EMBL" id="ORZ09298.1"/>
    </source>
</evidence>
<keyword evidence="6" id="KW-1185">Reference proteome</keyword>
<dbReference type="PROSITE" id="PS50102">
    <property type="entry name" value="RRM"/>
    <property type="match status" value="1"/>
</dbReference>
<dbReference type="GO" id="GO:0003723">
    <property type="term" value="F:RNA binding"/>
    <property type="evidence" value="ECO:0007669"/>
    <property type="project" value="UniProtKB-UniRule"/>
</dbReference>
<dbReference type="Pfam" id="PF00076">
    <property type="entry name" value="RRM_1"/>
    <property type="match status" value="1"/>
</dbReference>
<dbReference type="EMBL" id="MCGE01000028">
    <property type="protein sequence ID" value="ORZ09298.1"/>
    <property type="molecule type" value="Genomic_DNA"/>
</dbReference>
<feature type="region of interest" description="Disordered" evidence="3">
    <location>
        <begin position="175"/>
        <end position="317"/>
    </location>
</feature>
<gene>
    <name evidence="5" type="ORF">BCR42DRAFT_424141</name>
</gene>
<feature type="compositionally biased region" description="Low complexity" evidence="3">
    <location>
        <begin position="290"/>
        <end position="305"/>
    </location>
</feature>
<accession>A0A1X2I4Q3</accession>
<evidence type="ECO:0000256" key="2">
    <source>
        <dbReference type="PROSITE-ProRule" id="PRU00176"/>
    </source>
</evidence>
<protein>
    <recommendedName>
        <fullName evidence="4">RRM domain-containing protein</fullName>
    </recommendedName>
</protein>
<reference evidence="5 6" key="1">
    <citation type="submission" date="2016-07" db="EMBL/GenBank/DDBJ databases">
        <title>Pervasive Adenine N6-methylation of Active Genes in Fungi.</title>
        <authorList>
            <consortium name="DOE Joint Genome Institute"/>
            <person name="Mondo S.J."/>
            <person name="Dannebaum R.O."/>
            <person name="Kuo R.C."/>
            <person name="Labutti K."/>
            <person name="Haridas S."/>
            <person name="Kuo A."/>
            <person name="Salamov A."/>
            <person name="Ahrendt S.R."/>
            <person name="Lipzen A."/>
            <person name="Sullivan W."/>
            <person name="Andreopoulos W.B."/>
            <person name="Clum A."/>
            <person name="Lindquist E."/>
            <person name="Daum C."/>
            <person name="Ramamoorthy G.K."/>
            <person name="Gryganskyi A."/>
            <person name="Culley D."/>
            <person name="Magnuson J.K."/>
            <person name="James T.Y."/>
            <person name="O'Malley M.A."/>
            <person name="Stajich J.E."/>
            <person name="Spatafora J.W."/>
            <person name="Visel A."/>
            <person name="Grigoriev I.V."/>
        </authorList>
    </citation>
    <scope>NUCLEOTIDE SEQUENCE [LARGE SCALE GENOMIC DNA]</scope>
    <source>
        <strain evidence="5 6">NRRL 1336</strain>
    </source>
</reference>
<comment type="caution">
    <text evidence="5">The sequence shown here is derived from an EMBL/GenBank/DDBJ whole genome shotgun (WGS) entry which is preliminary data.</text>
</comment>
<dbReference type="PANTHER" id="PTHR23236">
    <property type="entry name" value="EUKARYOTIC TRANSLATION INITIATION FACTOR 4B/4H"/>
    <property type="match status" value="1"/>
</dbReference>
<dbReference type="SMART" id="SM00360">
    <property type="entry name" value="RRM"/>
    <property type="match status" value="1"/>
</dbReference>
<dbReference type="Gene3D" id="3.30.70.330">
    <property type="match status" value="1"/>
</dbReference>
<keyword evidence="1 2" id="KW-0694">RNA-binding</keyword>
<dbReference type="SUPFAM" id="SSF54928">
    <property type="entry name" value="RNA-binding domain, RBD"/>
    <property type="match status" value="1"/>
</dbReference>
<feature type="domain" description="RRM" evidence="4">
    <location>
        <begin position="106"/>
        <end position="183"/>
    </location>
</feature>
<dbReference type="InterPro" id="IPR012677">
    <property type="entry name" value="Nucleotide-bd_a/b_plait_sf"/>
</dbReference>
<name>A0A1X2I4Q3_9FUNG</name>
<evidence type="ECO:0000256" key="1">
    <source>
        <dbReference type="ARBA" id="ARBA00022884"/>
    </source>
</evidence>